<dbReference type="NCBIfam" id="TIGR00756">
    <property type="entry name" value="PPR"/>
    <property type="match status" value="2"/>
</dbReference>
<evidence type="ECO:0000256" key="3">
    <source>
        <dbReference type="PROSITE-ProRule" id="PRU00708"/>
    </source>
</evidence>
<dbReference type="InterPro" id="IPR011990">
    <property type="entry name" value="TPR-like_helical_dom_sf"/>
</dbReference>
<keyword evidence="2" id="KW-0677">Repeat</keyword>
<gene>
    <name evidence="5" type="ORF">AMTR_s00011p00263440</name>
</gene>
<dbReference type="OMA" id="VFGSYCS"/>
<dbReference type="Proteomes" id="UP000017836">
    <property type="component" value="Unassembled WGS sequence"/>
</dbReference>
<dbReference type="InterPro" id="IPR002885">
    <property type="entry name" value="PPR_rpt"/>
</dbReference>
<feature type="region of interest" description="Disordered" evidence="4">
    <location>
        <begin position="1"/>
        <end position="27"/>
    </location>
</feature>
<dbReference type="PANTHER" id="PTHR47447">
    <property type="entry name" value="OS03G0856100 PROTEIN"/>
    <property type="match status" value="1"/>
</dbReference>
<dbReference type="EMBL" id="KI397507">
    <property type="protein sequence ID" value="ERM94779.1"/>
    <property type="molecule type" value="Genomic_DNA"/>
</dbReference>
<dbReference type="Gene3D" id="1.25.40.10">
    <property type="entry name" value="Tetratricopeptide repeat domain"/>
    <property type="match status" value="2"/>
</dbReference>
<reference evidence="6" key="1">
    <citation type="journal article" date="2013" name="Science">
        <title>The Amborella genome and the evolution of flowering plants.</title>
        <authorList>
            <consortium name="Amborella Genome Project"/>
        </authorList>
    </citation>
    <scope>NUCLEOTIDE SEQUENCE [LARGE SCALE GENOMIC DNA]</scope>
</reference>
<protein>
    <recommendedName>
        <fullName evidence="7">Pentacotripeptide-repeat region of PRORP domain-containing protein</fullName>
    </recommendedName>
</protein>
<dbReference type="GO" id="GO:0005737">
    <property type="term" value="C:cytoplasm"/>
    <property type="evidence" value="ECO:0000318"/>
    <property type="project" value="GO_Central"/>
</dbReference>
<evidence type="ECO:0000313" key="6">
    <source>
        <dbReference type="Proteomes" id="UP000017836"/>
    </source>
</evidence>
<sequence length="456" mass="51834">MAASSQKPVTIPSIPTKPASSTVPTPPTLRPPPAFPSYLSSPNIHLKIKTLCEILVKCSVGEVEIALSNSGIQVNSEDIESVLRLSYAAPTACVKFFRWSGFQAKPTPYAWNLLVDLLGKNRLFEAMWDAVRSMKQEDLLSLATFASIFSSYVKADKCSEAIMAFDIMDRYGCPQDVAALNSLLSAICRDNETAKALEFYDKAKEKIVPDADSFAILLEGWEKEGNVVKARHTFGEMIIRRGWDSKNMSAYDAFLTTLVKGSEVQEALKFLKVMKDRKCLPVMYNAIIELLSNNNMVDPAYKYLDEMVYDGAFPNSQTYNLIFHCLVKNKKVREATNFFHEMVKNEFYPDPQKCTFAIKMFFEEDDPEMAIEIWECVFENEIHPMEESANVLLVGLRDYDRLSEVKRFMGNILDKKIKVNTSTMRKLRNAFVKAGKEDTYDWIAKRWGAQWEDSSQ</sequence>
<evidence type="ECO:0000256" key="2">
    <source>
        <dbReference type="ARBA" id="ARBA00022737"/>
    </source>
</evidence>
<accession>W1NHV5</accession>
<comment type="similarity">
    <text evidence="1">Belongs to the PPR family. P subfamily.</text>
</comment>
<dbReference type="GO" id="GO:0006397">
    <property type="term" value="P:mRNA processing"/>
    <property type="evidence" value="ECO:0000318"/>
    <property type="project" value="GO_Central"/>
</dbReference>
<dbReference type="PROSITE" id="PS51375">
    <property type="entry name" value="PPR"/>
    <property type="match status" value="2"/>
</dbReference>
<name>W1NHV5_AMBTC</name>
<dbReference type="Pfam" id="PF01535">
    <property type="entry name" value="PPR"/>
    <property type="match status" value="3"/>
</dbReference>
<dbReference type="Pfam" id="PF13041">
    <property type="entry name" value="PPR_2"/>
    <property type="match status" value="1"/>
</dbReference>
<evidence type="ECO:0000256" key="4">
    <source>
        <dbReference type="SAM" id="MobiDB-lite"/>
    </source>
</evidence>
<evidence type="ECO:0008006" key="7">
    <source>
        <dbReference type="Google" id="ProtNLM"/>
    </source>
</evidence>
<keyword evidence="6" id="KW-1185">Reference proteome</keyword>
<evidence type="ECO:0000256" key="1">
    <source>
        <dbReference type="ARBA" id="ARBA00007626"/>
    </source>
</evidence>
<dbReference type="eggNOG" id="KOG4197">
    <property type="taxonomic scope" value="Eukaryota"/>
</dbReference>
<dbReference type="PANTHER" id="PTHR47447:SF28">
    <property type="entry name" value="PENTACOTRIPEPTIDE-REPEAT REGION OF PRORP DOMAIN-CONTAINING PROTEIN"/>
    <property type="match status" value="1"/>
</dbReference>
<dbReference type="GO" id="GO:0003729">
    <property type="term" value="F:mRNA binding"/>
    <property type="evidence" value="ECO:0000318"/>
    <property type="project" value="GO_Central"/>
</dbReference>
<feature type="repeat" description="PPR" evidence="3">
    <location>
        <begin position="315"/>
        <end position="349"/>
    </location>
</feature>
<organism evidence="5 6">
    <name type="scientific">Amborella trichopoda</name>
    <dbReference type="NCBI Taxonomy" id="13333"/>
    <lineage>
        <taxon>Eukaryota</taxon>
        <taxon>Viridiplantae</taxon>
        <taxon>Streptophyta</taxon>
        <taxon>Embryophyta</taxon>
        <taxon>Tracheophyta</taxon>
        <taxon>Spermatophyta</taxon>
        <taxon>Magnoliopsida</taxon>
        <taxon>Amborellales</taxon>
        <taxon>Amborellaceae</taxon>
        <taxon>Amborella</taxon>
    </lineage>
</organism>
<dbReference type="HOGENOM" id="CLU_002706_49_20_1"/>
<proteinExistence type="inferred from homology"/>
<evidence type="ECO:0000313" key="5">
    <source>
        <dbReference type="EMBL" id="ERM94779.1"/>
    </source>
</evidence>
<dbReference type="AlphaFoldDB" id="W1NHV5"/>
<feature type="repeat" description="PPR" evidence="3">
    <location>
        <begin position="247"/>
        <end position="281"/>
    </location>
</feature>
<dbReference type="SUPFAM" id="SSF81901">
    <property type="entry name" value="HCP-like"/>
    <property type="match status" value="1"/>
</dbReference>
<dbReference type="Gramene" id="ERM94779">
    <property type="protein sequence ID" value="ERM94779"/>
    <property type="gene ID" value="AMTR_s00011p00263440"/>
</dbReference>